<protein>
    <submittedName>
        <fullName evidence="1">Uncharacterized protein</fullName>
    </submittedName>
</protein>
<dbReference type="EMBL" id="CM042023">
    <property type="protein sequence ID" value="KAI3812754.1"/>
    <property type="molecule type" value="Genomic_DNA"/>
</dbReference>
<gene>
    <name evidence="1" type="ORF">L1987_17466</name>
</gene>
<accession>A0ACB9IWV9</accession>
<reference evidence="2" key="1">
    <citation type="journal article" date="2022" name="Mol. Ecol. Resour.">
        <title>The genomes of chicory, endive, great burdock and yacon provide insights into Asteraceae palaeo-polyploidization history and plant inulin production.</title>
        <authorList>
            <person name="Fan W."/>
            <person name="Wang S."/>
            <person name="Wang H."/>
            <person name="Wang A."/>
            <person name="Jiang F."/>
            <person name="Liu H."/>
            <person name="Zhao H."/>
            <person name="Xu D."/>
            <person name="Zhang Y."/>
        </authorList>
    </citation>
    <scope>NUCLEOTIDE SEQUENCE [LARGE SCALE GENOMIC DNA]</scope>
    <source>
        <strain evidence="2">cv. Yunnan</strain>
    </source>
</reference>
<organism evidence="1 2">
    <name type="scientific">Smallanthus sonchifolius</name>
    <dbReference type="NCBI Taxonomy" id="185202"/>
    <lineage>
        <taxon>Eukaryota</taxon>
        <taxon>Viridiplantae</taxon>
        <taxon>Streptophyta</taxon>
        <taxon>Embryophyta</taxon>
        <taxon>Tracheophyta</taxon>
        <taxon>Spermatophyta</taxon>
        <taxon>Magnoliopsida</taxon>
        <taxon>eudicotyledons</taxon>
        <taxon>Gunneridae</taxon>
        <taxon>Pentapetalae</taxon>
        <taxon>asterids</taxon>
        <taxon>campanulids</taxon>
        <taxon>Asterales</taxon>
        <taxon>Asteraceae</taxon>
        <taxon>Asteroideae</taxon>
        <taxon>Heliantheae alliance</taxon>
        <taxon>Millerieae</taxon>
        <taxon>Smallanthus</taxon>
    </lineage>
</organism>
<reference evidence="1 2" key="2">
    <citation type="journal article" date="2022" name="Mol. Ecol. Resour.">
        <title>The genomes of chicory, endive, great burdock and yacon provide insights into Asteraceae paleo-polyploidization history and plant inulin production.</title>
        <authorList>
            <person name="Fan W."/>
            <person name="Wang S."/>
            <person name="Wang H."/>
            <person name="Wang A."/>
            <person name="Jiang F."/>
            <person name="Liu H."/>
            <person name="Zhao H."/>
            <person name="Xu D."/>
            <person name="Zhang Y."/>
        </authorList>
    </citation>
    <scope>NUCLEOTIDE SEQUENCE [LARGE SCALE GENOMIC DNA]</scope>
    <source>
        <strain evidence="2">cv. Yunnan</strain>
        <tissue evidence="1">Leaves</tissue>
    </source>
</reference>
<keyword evidence="2" id="KW-1185">Reference proteome</keyword>
<evidence type="ECO:0000313" key="1">
    <source>
        <dbReference type="EMBL" id="KAI3812754.1"/>
    </source>
</evidence>
<dbReference type="Proteomes" id="UP001056120">
    <property type="component" value="Linkage Group LG06"/>
</dbReference>
<evidence type="ECO:0000313" key="2">
    <source>
        <dbReference type="Proteomes" id="UP001056120"/>
    </source>
</evidence>
<proteinExistence type="predicted"/>
<comment type="caution">
    <text evidence="1">The sequence shown here is derived from an EMBL/GenBank/DDBJ whole genome shotgun (WGS) entry which is preliminary data.</text>
</comment>
<sequence>MVLVCTVLQTGIGMRVPGMKEEDKGLVRNGDTQLGHWDNGFSLIQPIKIHFLLDHLSKSLKQSSTLVYQDHMGSCMRVGHKICGNA</sequence>
<name>A0ACB9IWV9_9ASTR</name>